<protein>
    <recommendedName>
        <fullName evidence="4">Capsule biosynthesis protein</fullName>
    </recommendedName>
</protein>
<gene>
    <name evidence="2" type="ORF">HHL15_09345</name>
</gene>
<keyword evidence="1" id="KW-0812">Transmembrane</keyword>
<dbReference type="AlphaFoldDB" id="A0A848G4R1"/>
<dbReference type="Proteomes" id="UP000580043">
    <property type="component" value="Unassembled WGS sequence"/>
</dbReference>
<comment type="caution">
    <text evidence="2">The sequence shown here is derived from an EMBL/GenBank/DDBJ whole genome shotgun (WGS) entry which is preliminary data.</text>
</comment>
<evidence type="ECO:0000256" key="1">
    <source>
        <dbReference type="SAM" id="Phobius"/>
    </source>
</evidence>
<dbReference type="GO" id="GO:0004713">
    <property type="term" value="F:protein tyrosine kinase activity"/>
    <property type="evidence" value="ECO:0007669"/>
    <property type="project" value="TreeGrafter"/>
</dbReference>
<reference evidence="2 3" key="1">
    <citation type="submission" date="2020-04" db="EMBL/GenBank/DDBJ databases">
        <title>Zoogloea sp. G-4-1-14 isolated from soil.</title>
        <authorList>
            <person name="Dahal R.H."/>
        </authorList>
    </citation>
    <scope>NUCLEOTIDE SEQUENCE [LARGE SCALE GENOMIC DNA]</scope>
    <source>
        <strain evidence="2 3">G-4-1-14</strain>
    </source>
</reference>
<sequence>MTGLLKSKIFLLTTLVPTLASVVYFGVVASDEYVSESKFVVRTPERASPSPFGQLLRSSGFSKTLDDSYVVQEYMLSRDALSLLESDLSYRKVYERNGMDVFNSFPGVLFDDSFETLYRFYLKKTSVDTDNATSITTLTVVAPTPEGARTINQVLLEASERLVNKLNERGRQDALKTAKGEVSEAEDDVKKSAVKLASYRNQSSIIDPERQSAINLQQIAKLEDELVMSKLQLQQVLISAPNNPQIPSLKSRISHLEKNITEEKARVAGSGRSTSLASKSVAYQEVLLDKEIAEKKLMVALASLEAAKSESQKKHIYLERIVEPNAPDFPLLPKRIKGVLTTFFAGLLAWGVLSLVTASVREHME</sequence>
<dbReference type="RefSeq" id="WP_169145498.1">
    <property type="nucleotide sequence ID" value="NZ_JABBGA010000006.1"/>
</dbReference>
<organism evidence="2 3">
    <name type="scientific">Zoogloea dura</name>
    <dbReference type="NCBI Taxonomy" id="2728840"/>
    <lineage>
        <taxon>Bacteria</taxon>
        <taxon>Pseudomonadati</taxon>
        <taxon>Pseudomonadota</taxon>
        <taxon>Betaproteobacteria</taxon>
        <taxon>Rhodocyclales</taxon>
        <taxon>Zoogloeaceae</taxon>
        <taxon>Zoogloea</taxon>
    </lineage>
</organism>
<evidence type="ECO:0008006" key="4">
    <source>
        <dbReference type="Google" id="ProtNLM"/>
    </source>
</evidence>
<dbReference type="EMBL" id="JABBGA010000006">
    <property type="protein sequence ID" value="NML25945.1"/>
    <property type="molecule type" value="Genomic_DNA"/>
</dbReference>
<feature type="transmembrane region" description="Helical" evidence="1">
    <location>
        <begin position="339"/>
        <end position="360"/>
    </location>
</feature>
<dbReference type="PANTHER" id="PTHR32309:SF13">
    <property type="entry name" value="FERRIC ENTEROBACTIN TRANSPORT PROTEIN FEPE"/>
    <property type="match status" value="1"/>
</dbReference>
<keyword evidence="1" id="KW-1133">Transmembrane helix</keyword>
<proteinExistence type="predicted"/>
<accession>A0A848G4R1</accession>
<keyword evidence="3" id="KW-1185">Reference proteome</keyword>
<dbReference type="GO" id="GO:0005886">
    <property type="term" value="C:plasma membrane"/>
    <property type="evidence" value="ECO:0007669"/>
    <property type="project" value="TreeGrafter"/>
</dbReference>
<dbReference type="InterPro" id="IPR050445">
    <property type="entry name" value="Bact_polysacc_biosynth/exp"/>
</dbReference>
<dbReference type="PANTHER" id="PTHR32309">
    <property type="entry name" value="TYROSINE-PROTEIN KINASE"/>
    <property type="match status" value="1"/>
</dbReference>
<evidence type="ECO:0000313" key="3">
    <source>
        <dbReference type="Proteomes" id="UP000580043"/>
    </source>
</evidence>
<name>A0A848G4R1_9RHOO</name>
<evidence type="ECO:0000313" key="2">
    <source>
        <dbReference type="EMBL" id="NML25945.1"/>
    </source>
</evidence>
<keyword evidence="1" id="KW-0472">Membrane</keyword>